<dbReference type="CTD" id="4541"/>
<dbReference type="EMBL" id="KX673196">
    <property type="protein sequence ID" value="APD14853.1"/>
    <property type="molecule type" value="Genomic_DNA"/>
</dbReference>
<keyword evidence="2" id="KW-0496">Mitochondrion</keyword>
<feature type="transmembrane region" description="Helical" evidence="1">
    <location>
        <begin position="121"/>
        <end position="149"/>
    </location>
</feature>
<dbReference type="GeneID" id="30513949"/>
<dbReference type="AlphaFoldDB" id="A0A1J0M490"/>
<evidence type="ECO:0000313" key="2">
    <source>
        <dbReference type="EMBL" id="APD14853.1"/>
    </source>
</evidence>
<evidence type="ECO:0000256" key="1">
    <source>
        <dbReference type="SAM" id="Phobius"/>
    </source>
</evidence>
<keyword evidence="1" id="KW-0812">Transmembrane</keyword>
<feature type="transmembrane region" description="Helical" evidence="1">
    <location>
        <begin position="82"/>
        <end position="101"/>
    </location>
</feature>
<organism evidence="2">
    <name type="scientific">Euborellia arcanum</name>
    <dbReference type="NCBI Taxonomy" id="1610841"/>
    <lineage>
        <taxon>Eukaryota</taxon>
        <taxon>Metazoa</taxon>
        <taxon>Ecdysozoa</taxon>
        <taxon>Arthropoda</taxon>
        <taxon>Hexapoda</taxon>
        <taxon>Insecta</taxon>
        <taxon>Pterygota</taxon>
        <taxon>Neoptera</taxon>
        <taxon>Polyneoptera</taxon>
        <taxon>Dermaptera</taxon>
        <taxon>Neodermaptera</taxon>
        <taxon>Epidermaptera</taxon>
        <taxon>Anisolabidoidea</taxon>
        <taxon>Anisolabididae</taxon>
        <taxon>Euborellia</taxon>
    </lineage>
</organism>
<protein>
    <submittedName>
        <fullName evidence="2">NADH dehydrogenase subunit 6</fullName>
    </submittedName>
</protein>
<gene>
    <name evidence="2" type="primary">ND6</name>
</gene>
<accession>A0A1J0M490</accession>
<sequence>MLWLLMSVSFMVSVLFLTGGHPLSMGLMLLFQTCLIPLILGLYMHFFWASYVLFLVFLGGVLVMYMYVVSLASNEVFYQKKFSLLLSLVMGGVVGLMMMYMNDLNGVSLELFDYSGGGYYSLVSVMSMYCYPVCYLTLFLAIYLLLVLISVVKVVDLGGGPLRAGG</sequence>
<keyword evidence="1" id="KW-1133">Transmembrane helix</keyword>
<dbReference type="RefSeq" id="YP_009328079.1">
    <property type="nucleotide sequence ID" value="NC_032075.1"/>
</dbReference>
<name>A0A1J0M490_9NEOP</name>
<reference evidence="2" key="1">
    <citation type="journal article" date="2016" name="Sci. Rep.">
        <title>Molecular phylogeny of Polyneoptera (Insecta) inferred from expanded mitogenomic data.</title>
        <authorList>
            <person name="Song N."/>
            <person name="Li H."/>
            <person name="Song F."/>
            <person name="Cai W."/>
        </authorList>
    </citation>
    <scope>NUCLEOTIDE SEQUENCE</scope>
</reference>
<keyword evidence="1" id="KW-0472">Membrane</keyword>
<feature type="transmembrane region" description="Helical" evidence="1">
    <location>
        <begin position="46"/>
        <end position="70"/>
    </location>
</feature>
<geneLocation type="mitochondrion" evidence="2"/>
<proteinExistence type="predicted"/>